<feature type="transmembrane region" description="Helical" evidence="1">
    <location>
        <begin position="171"/>
        <end position="191"/>
    </location>
</feature>
<evidence type="ECO:0000313" key="2">
    <source>
        <dbReference type="EMBL" id="OGL81046.1"/>
    </source>
</evidence>
<keyword evidence="1" id="KW-1133">Transmembrane helix</keyword>
<evidence type="ECO:0008006" key="4">
    <source>
        <dbReference type="Google" id="ProtNLM"/>
    </source>
</evidence>
<feature type="transmembrane region" description="Helical" evidence="1">
    <location>
        <begin position="146"/>
        <end position="165"/>
    </location>
</feature>
<organism evidence="2 3">
    <name type="scientific">Candidatus Uhrbacteria bacterium RIFCSPLOWO2_01_FULL_47_25</name>
    <dbReference type="NCBI Taxonomy" id="1802402"/>
    <lineage>
        <taxon>Bacteria</taxon>
        <taxon>Candidatus Uhriibacteriota</taxon>
    </lineage>
</organism>
<dbReference type="Proteomes" id="UP000176846">
    <property type="component" value="Unassembled WGS sequence"/>
</dbReference>
<feature type="transmembrane region" description="Helical" evidence="1">
    <location>
        <begin position="50"/>
        <end position="68"/>
    </location>
</feature>
<dbReference type="EMBL" id="MGEK01000034">
    <property type="protein sequence ID" value="OGL81046.1"/>
    <property type="molecule type" value="Genomic_DNA"/>
</dbReference>
<protein>
    <recommendedName>
        <fullName evidence="4">Ferric oxidoreductase domain-containing protein</fullName>
    </recommendedName>
</protein>
<evidence type="ECO:0000313" key="3">
    <source>
        <dbReference type="Proteomes" id="UP000176846"/>
    </source>
</evidence>
<reference evidence="2 3" key="1">
    <citation type="journal article" date="2016" name="Nat. Commun.">
        <title>Thousands of microbial genomes shed light on interconnected biogeochemical processes in an aquifer system.</title>
        <authorList>
            <person name="Anantharaman K."/>
            <person name="Brown C.T."/>
            <person name="Hug L.A."/>
            <person name="Sharon I."/>
            <person name="Castelle C.J."/>
            <person name="Probst A.J."/>
            <person name="Thomas B.C."/>
            <person name="Singh A."/>
            <person name="Wilkins M.J."/>
            <person name="Karaoz U."/>
            <person name="Brodie E.L."/>
            <person name="Williams K.H."/>
            <person name="Hubbard S.S."/>
            <person name="Banfield J.F."/>
        </authorList>
    </citation>
    <scope>NUCLEOTIDE SEQUENCE [LARGE SCALE GENOMIC DNA]</scope>
</reference>
<keyword evidence="1" id="KW-0472">Membrane</keyword>
<sequence length="203" mass="23456">MLLGIKSKKTLFYRHLLVGSLAIALVYLFWLSRPGLSYDVRLWRALGDATFSFLFITLTLGPLAKLWARASRLAPWRRETGIWFALLALSHFIRVIGYALSEPDIALPRLLGLIALSWALVLALTSSDRAVNFLGISSWKWLHHGAYIIFYLAALHASYFLFMRYPDDNWFRYPFLVMALTVPILQASAFVKTVIRQRRQDWY</sequence>
<feature type="transmembrane region" description="Helical" evidence="1">
    <location>
        <begin position="80"/>
        <end position="100"/>
    </location>
</feature>
<proteinExistence type="predicted"/>
<dbReference type="AlphaFoldDB" id="A0A1F7US20"/>
<keyword evidence="1" id="KW-0812">Transmembrane</keyword>
<feature type="transmembrane region" description="Helical" evidence="1">
    <location>
        <begin position="106"/>
        <end position="125"/>
    </location>
</feature>
<name>A0A1F7US20_9BACT</name>
<accession>A0A1F7US20</accession>
<feature type="transmembrane region" description="Helical" evidence="1">
    <location>
        <begin position="12"/>
        <end position="30"/>
    </location>
</feature>
<evidence type="ECO:0000256" key="1">
    <source>
        <dbReference type="SAM" id="Phobius"/>
    </source>
</evidence>
<gene>
    <name evidence="2" type="ORF">A2936_00405</name>
</gene>
<comment type="caution">
    <text evidence="2">The sequence shown here is derived from an EMBL/GenBank/DDBJ whole genome shotgun (WGS) entry which is preliminary data.</text>
</comment>